<organism evidence="1 2">
    <name type="scientific">Clonostachys chloroleuca</name>
    <dbReference type="NCBI Taxonomy" id="1926264"/>
    <lineage>
        <taxon>Eukaryota</taxon>
        <taxon>Fungi</taxon>
        <taxon>Dikarya</taxon>
        <taxon>Ascomycota</taxon>
        <taxon>Pezizomycotina</taxon>
        <taxon>Sordariomycetes</taxon>
        <taxon>Hypocreomycetidae</taxon>
        <taxon>Hypocreales</taxon>
        <taxon>Bionectriaceae</taxon>
        <taxon>Clonostachys</taxon>
    </lineage>
</organism>
<evidence type="ECO:0000313" key="2">
    <source>
        <dbReference type="Proteomes" id="UP001160390"/>
    </source>
</evidence>
<accession>A0AA35MES6</accession>
<evidence type="ECO:0000313" key="1">
    <source>
        <dbReference type="EMBL" id="CAI6095375.1"/>
    </source>
</evidence>
<proteinExistence type="predicted"/>
<name>A0AA35MES6_9HYPO</name>
<dbReference type="EMBL" id="CABFNP030001265">
    <property type="protein sequence ID" value="CAI6095375.1"/>
    <property type="molecule type" value="Genomic_DNA"/>
</dbReference>
<comment type="caution">
    <text evidence="1">The sequence shown here is derived from an EMBL/GenBank/DDBJ whole genome shotgun (WGS) entry which is preliminary data.</text>
</comment>
<sequence>MAFVIMGHDTATMAIVVSIIEHTPRPERSGGCRDGLESYATRQEAEQRRSSVDTAIKVLRAWVFPGGWVEVQSDHNQVEIVIVPQLNSLYVIEPKA</sequence>
<dbReference type="Proteomes" id="UP001160390">
    <property type="component" value="Unassembled WGS sequence"/>
</dbReference>
<dbReference type="AlphaFoldDB" id="A0AA35MES6"/>
<protein>
    <submittedName>
        <fullName evidence="1">Uncharacterized protein</fullName>
    </submittedName>
</protein>
<reference evidence="1" key="1">
    <citation type="submission" date="2023-01" db="EMBL/GenBank/DDBJ databases">
        <authorList>
            <person name="Piombo E."/>
        </authorList>
    </citation>
    <scope>NUCLEOTIDE SEQUENCE</scope>
</reference>
<gene>
    <name evidence="1" type="ORF">CCHLO57077_00012647</name>
</gene>
<keyword evidence="2" id="KW-1185">Reference proteome</keyword>